<dbReference type="Pfam" id="PF01844">
    <property type="entry name" value="HNH"/>
    <property type="match status" value="1"/>
</dbReference>
<feature type="region of interest" description="Disordered" evidence="2">
    <location>
        <begin position="164"/>
        <end position="190"/>
    </location>
</feature>
<dbReference type="Proteomes" id="UP001432062">
    <property type="component" value="Chromosome"/>
</dbReference>
<dbReference type="PANTHER" id="PTHR32097">
    <property type="entry name" value="CAMP-BINDING PROTEIN 1-RELATED"/>
    <property type="match status" value="1"/>
</dbReference>
<protein>
    <submittedName>
        <fullName evidence="4">TerD family protein</fullName>
    </submittedName>
</protein>
<accession>A0ABZ1YJH3</accession>
<dbReference type="InterPro" id="IPR051324">
    <property type="entry name" value="Stress/Tellurium_Resist"/>
</dbReference>
<evidence type="ECO:0000313" key="4">
    <source>
        <dbReference type="EMBL" id="WUV43198.1"/>
    </source>
</evidence>
<dbReference type="InterPro" id="IPR003325">
    <property type="entry name" value="TerD"/>
</dbReference>
<sequence length="549" mass="60120">MKLVRGGNAPVTASTVTVTLEWGSQCEVDPQALLLTETGKIRTNDDFVFYNAAKHPTGAVSLDESAVGRAKLTVSLANVEGIISRIVISGSVDRGSFRDVSDLTLTVQGTNSTPILFEVDQPDAVAAIVLGEFYRRNGAWKFRAVGQGWASGLRGLAEEFGVEVDDPPATPPPVGPSAREPNYAAPQEYPPSMGPAWYPDSADSNRLRWWNGATWTDEVRQVFPADPAICERCGRAKRVPRFGTPPPCRWCESDVNGFMEMWRSQAWQVLTTSGPRGTGWNELWVALRFQRIHETSGREALRPLAIAYLERMVAFAFADDEIEQHELDSFQQAVADLQSAVDLGVAQSRVDELRQRMLRGRSLTQVRAGELPRVQRSDLHLEADETPYVDVNAVQIKYTASGPRHNSGRLIGSSKKFRFVGAGAGTELPWSKIVSIASEYGNVIISATTARGGGTYSVPDPEYVAAVLEGALRIAKRLLLTPGQRDTRSIPPNIKAEVWQRDGGKCCQCGDSHYLEFDHVIPLSRGGATSVGNLQILCRRCNLEKGARI</sequence>
<gene>
    <name evidence="4" type="ORF">OG563_28685</name>
</gene>
<dbReference type="InterPro" id="IPR002711">
    <property type="entry name" value="HNH"/>
</dbReference>
<dbReference type="InterPro" id="IPR003615">
    <property type="entry name" value="HNH_nuc"/>
</dbReference>
<dbReference type="Gene3D" id="1.10.30.50">
    <property type="match status" value="1"/>
</dbReference>
<evidence type="ECO:0000313" key="5">
    <source>
        <dbReference type="Proteomes" id="UP001432062"/>
    </source>
</evidence>
<organism evidence="4 5">
    <name type="scientific">Nocardia vinacea</name>
    <dbReference type="NCBI Taxonomy" id="96468"/>
    <lineage>
        <taxon>Bacteria</taxon>
        <taxon>Bacillati</taxon>
        <taxon>Actinomycetota</taxon>
        <taxon>Actinomycetes</taxon>
        <taxon>Mycobacteriales</taxon>
        <taxon>Nocardiaceae</taxon>
        <taxon>Nocardia</taxon>
    </lineage>
</organism>
<name>A0ABZ1YJH3_9NOCA</name>
<dbReference type="EMBL" id="CP109441">
    <property type="protein sequence ID" value="WUV43198.1"/>
    <property type="molecule type" value="Genomic_DNA"/>
</dbReference>
<dbReference type="CDD" id="cd06974">
    <property type="entry name" value="TerD_like"/>
    <property type="match status" value="1"/>
</dbReference>
<dbReference type="InterPro" id="IPR018929">
    <property type="entry name" value="DUF2510"/>
</dbReference>
<dbReference type="SMART" id="SM00507">
    <property type="entry name" value="HNHc"/>
    <property type="match status" value="1"/>
</dbReference>
<feature type="domain" description="HNH nuclease" evidence="3">
    <location>
        <begin position="493"/>
        <end position="543"/>
    </location>
</feature>
<keyword evidence="5" id="KW-1185">Reference proteome</keyword>
<evidence type="ECO:0000256" key="2">
    <source>
        <dbReference type="SAM" id="MobiDB-lite"/>
    </source>
</evidence>
<dbReference type="Pfam" id="PF02342">
    <property type="entry name" value="TerD"/>
    <property type="match status" value="1"/>
</dbReference>
<reference evidence="4" key="1">
    <citation type="submission" date="2022-10" db="EMBL/GenBank/DDBJ databases">
        <title>The complete genomes of actinobacterial strains from the NBC collection.</title>
        <authorList>
            <person name="Joergensen T.S."/>
            <person name="Alvarez Arevalo M."/>
            <person name="Sterndorff E.B."/>
            <person name="Faurdal D."/>
            <person name="Vuksanovic O."/>
            <person name="Mourched A.-S."/>
            <person name="Charusanti P."/>
            <person name="Shaw S."/>
            <person name="Blin K."/>
            <person name="Weber T."/>
        </authorList>
    </citation>
    <scope>NUCLEOTIDE SEQUENCE</scope>
    <source>
        <strain evidence="4">NBC_01482</strain>
    </source>
</reference>
<dbReference type="CDD" id="cd00085">
    <property type="entry name" value="HNHc"/>
    <property type="match status" value="1"/>
</dbReference>
<dbReference type="Gene3D" id="2.60.60.30">
    <property type="entry name" value="sav2460 like domains"/>
    <property type="match status" value="1"/>
</dbReference>
<evidence type="ECO:0000259" key="3">
    <source>
        <dbReference type="SMART" id="SM00507"/>
    </source>
</evidence>
<proteinExistence type="inferred from homology"/>
<dbReference type="PANTHER" id="PTHR32097:SF4">
    <property type="entry name" value="GENERAL STRESS PROTEIN 16U"/>
    <property type="match status" value="1"/>
</dbReference>
<evidence type="ECO:0000256" key="1">
    <source>
        <dbReference type="ARBA" id="ARBA00008775"/>
    </source>
</evidence>
<comment type="similarity">
    <text evidence="1">Belongs to the CAPAB/TerDEXZ family.</text>
</comment>
<dbReference type="Pfam" id="PF10708">
    <property type="entry name" value="DUF2510"/>
    <property type="match status" value="1"/>
</dbReference>